<feature type="region of interest" description="Disordered" evidence="2">
    <location>
        <begin position="429"/>
        <end position="449"/>
    </location>
</feature>
<dbReference type="GO" id="GO:0098978">
    <property type="term" value="C:glutamatergic synapse"/>
    <property type="evidence" value="ECO:0007669"/>
    <property type="project" value="TreeGrafter"/>
</dbReference>
<dbReference type="Pfam" id="PF03359">
    <property type="entry name" value="GKAP"/>
    <property type="match status" value="1"/>
</dbReference>
<feature type="compositionally biased region" description="Basic and acidic residues" evidence="2">
    <location>
        <begin position="260"/>
        <end position="274"/>
    </location>
</feature>
<dbReference type="Proteomes" id="UP001152803">
    <property type="component" value="Unassembled WGS sequence"/>
</dbReference>
<organism evidence="3 4">
    <name type="scientific">Conger conger</name>
    <name type="common">Conger eel</name>
    <name type="synonym">Muraena conger</name>
    <dbReference type="NCBI Taxonomy" id="82655"/>
    <lineage>
        <taxon>Eukaryota</taxon>
        <taxon>Metazoa</taxon>
        <taxon>Chordata</taxon>
        <taxon>Craniata</taxon>
        <taxon>Vertebrata</taxon>
        <taxon>Euteleostomi</taxon>
        <taxon>Actinopterygii</taxon>
        <taxon>Neopterygii</taxon>
        <taxon>Teleostei</taxon>
        <taxon>Anguilliformes</taxon>
        <taxon>Congridae</taxon>
        <taxon>Conger</taxon>
    </lineage>
</organism>
<reference evidence="3" key="1">
    <citation type="journal article" date="2023" name="Science">
        <title>Genome structures resolve the early diversification of teleost fishes.</title>
        <authorList>
            <person name="Parey E."/>
            <person name="Louis A."/>
            <person name="Montfort J."/>
            <person name="Bouchez O."/>
            <person name="Roques C."/>
            <person name="Iampietro C."/>
            <person name="Lluch J."/>
            <person name="Castinel A."/>
            <person name="Donnadieu C."/>
            <person name="Desvignes T."/>
            <person name="Floi Bucao C."/>
            <person name="Jouanno E."/>
            <person name="Wen M."/>
            <person name="Mejri S."/>
            <person name="Dirks R."/>
            <person name="Jansen H."/>
            <person name="Henkel C."/>
            <person name="Chen W.J."/>
            <person name="Zahm M."/>
            <person name="Cabau C."/>
            <person name="Klopp C."/>
            <person name="Thompson A.W."/>
            <person name="Robinson-Rechavi M."/>
            <person name="Braasch I."/>
            <person name="Lecointre G."/>
            <person name="Bobe J."/>
            <person name="Postlethwait J.H."/>
            <person name="Berthelot C."/>
            <person name="Roest Crollius H."/>
            <person name="Guiguen Y."/>
        </authorList>
    </citation>
    <scope>NUCLEOTIDE SEQUENCE</scope>
    <source>
        <strain evidence="3">Concon-B</strain>
    </source>
</reference>
<feature type="compositionally biased region" description="Basic and acidic residues" evidence="2">
    <location>
        <begin position="729"/>
        <end position="738"/>
    </location>
</feature>
<feature type="region of interest" description="Disordered" evidence="2">
    <location>
        <begin position="482"/>
        <end position="501"/>
    </location>
</feature>
<dbReference type="GO" id="GO:0099572">
    <property type="term" value="C:postsynaptic specialization"/>
    <property type="evidence" value="ECO:0007669"/>
    <property type="project" value="TreeGrafter"/>
</dbReference>
<dbReference type="PANTHER" id="PTHR12353:SF4">
    <property type="entry name" value="DISKS LARGE-ASSOCIATED PROTEIN 3"/>
    <property type="match status" value="1"/>
</dbReference>
<comment type="similarity">
    <text evidence="1">Belongs to the SAPAP family.</text>
</comment>
<protein>
    <recommendedName>
        <fullName evidence="5">Disks large-associated protein 3</fullName>
    </recommendedName>
</protein>
<dbReference type="GO" id="GO:0023052">
    <property type="term" value="P:signaling"/>
    <property type="evidence" value="ECO:0007669"/>
    <property type="project" value="InterPro"/>
</dbReference>
<dbReference type="GO" id="GO:0060090">
    <property type="term" value="F:molecular adaptor activity"/>
    <property type="evidence" value="ECO:0007669"/>
    <property type="project" value="TreeGrafter"/>
</dbReference>
<dbReference type="InterPro" id="IPR005026">
    <property type="entry name" value="SAPAP"/>
</dbReference>
<dbReference type="EMBL" id="JAFJMO010000009">
    <property type="protein sequence ID" value="KAJ8268253.1"/>
    <property type="molecule type" value="Genomic_DNA"/>
</dbReference>
<name>A0A9Q1HVS7_CONCO</name>
<feature type="region of interest" description="Disordered" evidence="2">
    <location>
        <begin position="600"/>
        <end position="761"/>
    </location>
</feature>
<evidence type="ECO:0000313" key="4">
    <source>
        <dbReference type="Proteomes" id="UP001152803"/>
    </source>
</evidence>
<dbReference type="AlphaFoldDB" id="A0A9Q1HVS7"/>
<feature type="compositionally biased region" description="Basic and acidic residues" evidence="2">
    <location>
        <begin position="217"/>
        <end position="242"/>
    </location>
</feature>
<dbReference type="PANTHER" id="PTHR12353">
    <property type="entry name" value="DISKS LARGE-ASSOCIATED PROTEIN DAP SAP90/PSD-95-ASSOCIATED PROTEIN"/>
    <property type="match status" value="1"/>
</dbReference>
<evidence type="ECO:0000256" key="2">
    <source>
        <dbReference type="SAM" id="MobiDB-lite"/>
    </source>
</evidence>
<comment type="caution">
    <text evidence="3">The sequence shown here is derived from an EMBL/GenBank/DDBJ whole genome shotgun (WGS) entry which is preliminary data.</text>
</comment>
<sequence>MTFLKKEAVTAVYHCPYQDIPATFQSESDFSGALSRPQRPLSARAARHAPAVKGYHVSRSLSQHSSGPCHCTPEDCDVPRDYMPHPTDHRGAVELYQGHGEHSYYPPGAPPEPLALPPSGGGTFPRAHPSQQAYDSCEECLASGAGGHPSAGKMHRIPPNLLDQFEKQLPFHPDGFHTLQYQRTASGEQRSESPSRIRHLVHSVQRLFAKSHSLEAPSKREYNGTREYRERGGHRGGGDEPSQHYGSQHVSRSARRSKSRERSKSGDYRRESRHESRHRSRTAGWWSSDDNLDSDSSFLVTAAAMGARGGRGMIQAHESLDGAIQDLTLKSLKAKGAPGECLACTNTGHSLKRSTWSTMTVSQAREVYPPHRAGYDKALVPLESKVKERSYHYLQVPSDDWGGGYPGGGTDSGGEIPCRRMRSGSYIKAMGDDDSAESDASPKASPKTAIIAQREAFRRSISMDHRASSSKYSCKQCTDAYSNSRSTAKGHTRSRSYTRSLTSSQLGDALNRQFEAVCETVFGEMESQAVEALDLPGCFRTRSHSYVRAIQAGCTQDDDCLSVFSLSGPKGGPKGGAVFPHRKAPPPLPPRISKPLISVTAQSSTESTQDAYFQSTGQPAPGRPKQHSNSLDGLEVGGGGRSSRAEYYQGSGTGRTKHSNSAESLDGPRGSREISYQGGAMRAKHSSSAENLLEGGGRVTRERVGGSLGKSSSLPQNSISLSKGPSAGAEEHKQEARGRKWRPSIAVQVDSSETLSDSDTESKVLREVHSIGVQVEEDKRRARFKRSNSVTASVQADLELEGFPGVSTQDKALQFGCSFQRHSSEPESASQYAEYRTVHTQGQWAYREDYQSGYATEPCVIDPRVRAHSPLPLAIERGWSEGPRSLPDSGRASPCLRDGEFFLRLLQVEVERMEGWCQTMEREAEENDLPEEILELIRSAVGSAQLLMSQKVQQFFRLCQQNLDPTAYPQPSSQDLAGFWDLLQLAMEDVRVKFQHLQRLKDSGWRLPPDKKEEKKPPPLLPKKPSGGVSVGGVEGVSTAGGGAGGGGVLVVTRGGRALPLREKSLDLGDRQRQEARRRLLQAKRAASFRQNSATESADSIEIYIPEAQTRL</sequence>
<feature type="compositionally biased region" description="Polar residues" evidence="2">
    <location>
        <begin position="600"/>
        <end position="618"/>
    </location>
</feature>
<accession>A0A9Q1HVS7</accession>
<proteinExistence type="inferred from homology"/>
<gene>
    <name evidence="3" type="ORF">COCON_G00134250</name>
</gene>
<feature type="region of interest" description="Disordered" evidence="2">
    <location>
        <begin position="1004"/>
        <end position="1030"/>
    </location>
</feature>
<feature type="compositionally biased region" description="Basic and acidic residues" evidence="2">
    <location>
        <begin position="1004"/>
        <end position="1017"/>
    </location>
</feature>
<evidence type="ECO:0008006" key="5">
    <source>
        <dbReference type="Google" id="ProtNLM"/>
    </source>
</evidence>
<feature type="compositionally biased region" description="Low complexity" evidence="2">
    <location>
        <begin position="711"/>
        <end position="722"/>
    </location>
</feature>
<dbReference type="OrthoDB" id="10036956at2759"/>
<feature type="region of interest" description="Disordered" evidence="2">
    <location>
        <begin position="211"/>
        <end position="286"/>
    </location>
</feature>
<evidence type="ECO:0000313" key="3">
    <source>
        <dbReference type="EMBL" id="KAJ8268253.1"/>
    </source>
</evidence>
<keyword evidence="4" id="KW-1185">Reference proteome</keyword>
<evidence type="ECO:0000256" key="1">
    <source>
        <dbReference type="ARBA" id="ARBA00008839"/>
    </source>
</evidence>